<dbReference type="AlphaFoldDB" id="A0AAE1E968"/>
<reference evidence="1" key="1">
    <citation type="journal article" date="2023" name="G3 (Bethesda)">
        <title>A reference genome for the long-term kleptoplast-retaining sea slug Elysia crispata morphotype clarki.</title>
        <authorList>
            <person name="Eastman K.E."/>
            <person name="Pendleton A.L."/>
            <person name="Shaikh M.A."/>
            <person name="Suttiyut T."/>
            <person name="Ogas R."/>
            <person name="Tomko P."/>
            <person name="Gavelis G."/>
            <person name="Widhalm J.R."/>
            <person name="Wisecaver J.H."/>
        </authorList>
    </citation>
    <scope>NUCLEOTIDE SEQUENCE</scope>
    <source>
        <strain evidence="1">ECLA1</strain>
    </source>
</reference>
<gene>
    <name evidence="1" type="ORF">RRG08_056619</name>
</gene>
<accession>A0AAE1E968</accession>
<name>A0AAE1E968_9GAST</name>
<organism evidence="1 2">
    <name type="scientific">Elysia crispata</name>
    <name type="common">lettuce slug</name>
    <dbReference type="NCBI Taxonomy" id="231223"/>
    <lineage>
        <taxon>Eukaryota</taxon>
        <taxon>Metazoa</taxon>
        <taxon>Spiralia</taxon>
        <taxon>Lophotrochozoa</taxon>
        <taxon>Mollusca</taxon>
        <taxon>Gastropoda</taxon>
        <taxon>Heterobranchia</taxon>
        <taxon>Euthyneura</taxon>
        <taxon>Panpulmonata</taxon>
        <taxon>Sacoglossa</taxon>
        <taxon>Placobranchoidea</taxon>
        <taxon>Plakobranchidae</taxon>
        <taxon>Elysia</taxon>
    </lineage>
</organism>
<protein>
    <submittedName>
        <fullName evidence="1">Uncharacterized protein</fullName>
    </submittedName>
</protein>
<keyword evidence="2" id="KW-1185">Reference proteome</keyword>
<proteinExistence type="predicted"/>
<evidence type="ECO:0000313" key="1">
    <source>
        <dbReference type="EMBL" id="KAK3798120.1"/>
    </source>
</evidence>
<evidence type="ECO:0000313" key="2">
    <source>
        <dbReference type="Proteomes" id="UP001283361"/>
    </source>
</evidence>
<sequence length="102" mass="11579">MSWNAHKRDNCDKMTLRLLSEFGPLVPVSNHDSGIKWAYPNPPDAHTELMSPYRQKEADCGEQASQFESLIYWTNRFPDTSMSHNSCQVSNPPACFKTCLGN</sequence>
<dbReference type="EMBL" id="JAWDGP010000716">
    <property type="protein sequence ID" value="KAK3798120.1"/>
    <property type="molecule type" value="Genomic_DNA"/>
</dbReference>
<dbReference type="Proteomes" id="UP001283361">
    <property type="component" value="Unassembled WGS sequence"/>
</dbReference>
<comment type="caution">
    <text evidence="1">The sequence shown here is derived from an EMBL/GenBank/DDBJ whole genome shotgun (WGS) entry which is preliminary data.</text>
</comment>